<dbReference type="EMBL" id="KK785437">
    <property type="protein sequence ID" value="KDO42756.1"/>
    <property type="molecule type" value="Genomic_DNA"/>
</dbReference>
<dbReference type="InterPro" id="IPR029044">
    <property type="entry name" value="Nucleotide-diphossugar_trans"/>
</dbReference>
<dbReference type="InterPro" id="IPR007652">
    <property type="entry name" value="A1-4-GlycosylTfrase_dom"/>
</dbReference>
<dbReference type="Pfam" id="PF04488">
    <property type="entry name" value="Gly_transf_sug"/>
    <property type="match status" value="1"/>
</dbReference>
<evidence type="ECO:0000313" key="3">
    <source>
        <dbReference type="Proteomes" id="UP000027120"/>
    </source>
</evidence>
<feature type="domain" description="Alpha 1,4-glycosyltransferase" evidence="1">
    <location>
        <begin position="68"/>
        <end position="127"/>
    </location>
</feature>
<evidence type="ECO:0000313" key="2">
    <source>
        <dbReference type="EMBL" id="KDO42756.1"/>
    </source>
</evidence>
<sequence>LKKGNVDPGLISLGQNSSNLLRLALLYKFGGIYLDPNVIVLENLSKLKNTIGAQTVDSETKNHTRLNNVWGHNDLYLVSRVVVRVNGRTRFNFTVLPPSAFYPVDWRRVQSFFMRPRNEQHSKLLHKKLELINKR</sequence>
<accession>A0A067DVX9</accession>
<dbReference type="InterPro" id="IPR007577">
    <property type="entry name" value="GlycoTrfase_DXD_sugar-bd_CS"/>
</dbReference>
<dbReference type="Gene3D" id="3.90.550.20">
    <property type="match status" value="1"/>
</dbReference>
<dbReference type="PANTHER" id="PTHR46781">
    <property type="entry name" value="ALPHA 1,4-GLYCOSYLTRANSFERASE FAMILY PROTEIN"/>
    <property type="match status" value="1"/>
</dbReference>
<dbReference type="Proteomes" id="UP000027120">
    <property type="component" value="Unassembled WGS sequence"/>
</dbReference>
<organism evidence="2 3">
    <name type="scientific">Citrus sinensis</name>
    <name type="common">Sweet orange</name>
    <name type="synonym">Citrus aurantium var. sinensis</name>
    <dbReference type="NCBI Taxonomy" id="2711"/>
    <lineage>
        <taxon>Eukaryota</taxon>
        <taxon>Viridiplantae</taxon>
        <taxon>Streptophyta</taxon>
        <taxon>Embryophyta</taxon>
        <taxon>Tracheophyta</taxon>
        <taxon>Spermatophyta</taxon>
        <taxon>Magnoliopsida</taxon>
        <taxon>eudicotyledons</taxon>
        <taxon>Gunneridae</taxon>
        <taxon>Pentapetalae</taxon>
        <taxon>rosids</taxon>
        <taxon>malvids</taxon>
        <taxon>Sapindales</taxon>
        <taxon>Rutaceae</taxon>
        <taxon>Aurantioideae</taxon>
        <taxon>Citrus</taxon>
    </lineage>
</organism>
<protein>
    <recommendedName>
        <fullName evidence="1">Alpha 1,4-glycosyltransferase domain-containing protein</fullName>
    </recommendedName>
</protein>
<dbReference type="InterPro" id="IPR044789">
    <property type="entry name" value="Put_A1-4-GlycosylTfrase_plant"/>
</dbReference>
<proteinExistence type="predicted"/>
<gene>
    <name evidence="2" type="ORF">CISIN_1g048563mg</name>
</gene>
<evidence type="ECO:0000259" key="1">
    <source>
        <dbReference type="Pfam" id="PF04572"/>
    </source>
</evidence>
<dbReference type="SUPFAM" id="SSF53448">
    <property type="entry name" value="Nucleotide-diphospho-sugar transferases"/>
    <property type="match status" value="1"/>
</dbReference>
<name>A0A067DVX9_CITSI</name>
<feature type="non-terminal residue" evidence="2">
    <location>
        <position position="1"/>
    </location>
</feature>
<dbReference type="Pfam" id="PF04572">
    <property type="entry name" value="Gb3_synth"/>
    <property type="match status" value="1"/>
</dbReference>
<dbReference type="PANTHER" id="PTHR46781:SF5">
    <property type="entry name" value="ALPHA 1,4-GLYCOSYLTRANSFERASE FAMILY PROTEIN"/>
    <property type="match status" value="1"/>
</dbReference>
<reference evidence="2 3" key="1">
    <citation type="submission" date="2014-04" db="EMBL/GenBank/DDBJ databases">
        <authorList>
            <consortium name="International Citrus Genome Consortium"/>
            <person name="Gmitter F."/>
            <person name="Chen C."/>
            <person name="Farmerie W."/>
            <person name="Harkins T."/>
            <person name="Desany B."/>
            <person name="Mohiuddin M."/>
            <person name="Kodira C."/>
            <person name="Borodovsky M."/>
            <person name="Lomsadze A."/>
            <person name="Burns P."/>
            <person name="Jenkins J."/>
            <person name="Prochnik S."/>
            <person name="Shu S."/>
            <person name="Chapman J."/>
            <person name="Pitluck S."/>
            <person name="Schmutz J."/>
            <person name="Rokhsar D."/>
        </authorList>
    </citation>
    <scope>NUCLEOTIDE SEQUENCE</scope>
</reference>
<keyword evidence="3" id="KW-1185">Reference proteome</keyword>
<dbReference type="AlphaFoldDB" id="A0A067DVX9"/>